<evidence type="ECO:0000313" key="2">
    <source>
        <dbReference type="EMBL" id="PYF76104.1"/>
    </source>
</evidence>
<dbReference type="InterPro" id="IPR002078">
    <property type="entry name" value="Sigma_54_int"/>
</dbReference>
<dbReference type="EMBL" id="QKLU01000002">
    <property type="protein sequence ID" value="PYF76104.1"/>
    <property type="molecule type" value="Genomic_DNA"/>
</dbReference>
<dbReference type="GO" id="GO:0004672">
    <property type="term" value="F:protein kinase activity"/>
    <property type="evidence" value="ECO:0007669"/>
    <property type="project" value="TreeGrafter"/>
</dbReference>
<dbReference type="Proteomes" id="UP000248198">
    <property type="component" value="Unassembled WGS sequence"/>
</dbReference>
<gene>
    <name evidence="2" type="ORF">B0O44_102660</name>
</gene>
<evidence type="ECO:0000313" key="3">
    <source>
        <dbReference type="Proteomes" id="UP000248198"/>
    </source>
</evidence>
<protein>
    <submittedName>
        <fullName evidence="2">Magnesium chelatase subunit I</fullName>
    </submittedName>
</protein>
<sequence length="497" mass="56269">MDYKNIKTLGDLKASGYQSLTVKDELRKNLVRQLKAKDAGFEGILGYDETVIPELQTAILSRHNILLLGLRGQAKTRIARLMVNLLDEYIPYISGSEVFDDPLNPISWYGKHEISIHGDQCPVSWQHRSERYTEKLATPDVTVADLIGDVDPIKAATLKLTYNDERVIHFGLIPRAHRSIFVINELPDLQARIQVALFNMLQEKDIQIRGFKLRLPLDVQFVFTANPEDYTNRGSIVTPLKDRIESQILTHYPKSIGISRKITFQEAKLTEEQKSCIEADGLLKDLVEQVAFEARKSEFIDQKSGVSARLTISAYENLISTAERRMLVNDEKQTFVRLSDMIGIIPAVTGKIELVYEGELEGPAKVANILIGKAIRTLFARYFPDPEKAKRAKTPNPYVPIADWFTDGNTLDISDQLNDAQYKKELMSVTGLHDMVKKFHPKLSAVQTLLMMEFILHGLAEYSMLSKNYLDGGFGFSDMFDSLFSGSPEEDDDLDFR</sequence>
<dbReference type="GO" id="GO:0006355">
    <property type="term" value="P:regulation of DNA-templated transcription"/>
    <property type="evidence" value="ECO:0007669"/>
    <property type="project" value="InterPro"/>
</dbReference>
<dbReference type="Gene3D" id="3.40.50.300">
    <property type="entry name" value="P-loop containing nucleotide triphosphate hydrolases"/>
    <property type="match status" value="1"/>
</dbReference>
<proteinExistence type="predicted"/>
<dbReference type="InterPro" id="IPR027417">
    <property type="entry name" value="P-loop_NTPase"/>
</dbReference>
<keyword evidence="3" id="KW-1185">Reference proteome</keyword>
<accession>A0A318UI56</accession>
<dbReference type="Pfam" id="PF00158">
    <property type="entry name" value="Sigma54_activat"/>
    <property type="match status" value="1"/>
</dbReference>
<dbReference type="OrthoDB" id="9760760at2"/>
<dbReference type="RefSeq" id="WP_110829029.1">
    <property type="nucleotide sequence ID" value="NZ_QKLU01000002.1"/>
</dbReference>
<dbReference type="AlphaFoldDB" id="A0A318UI56"/>
<dbReference type="GO" id="GO:0005524">
    <property type="term" value="F:ATP binding"/>
    <property type="evidence" value="ECO:0007669"/>
    <property type="project" value="InterPro"/>
</dbReference>
<comment type="caution">
    <text evidence="2">The sequence shown here is derived from an EMBL/GenBank/DDBJ whole genome shotgun (WGS) entry which is preliminary data.</text>
</comment>
<dbReference type="PANTHER" id="PTHR30267:SF2">
    <property type="entry name" value="PROTEIN PRKA"/>
    <property type="match status" value="1"/>
</dbReference>
<dbReference type="PANTHER" id="PTHR30267">
    <property type="entry name" value="PROTEIN KINASE PRKA"/>
    <property type="match status" value="1"/>
</dbReference>
<evidence type="ECO:0000259" key="1">
    <source>
        <dbReference type="Pfam" id="PF00158"/>
    </source>
</evidence>
<reference evidence="2 3" key="1">
    <citation type="submission" date="2018-06" db="EMBL/GenBank/DDBJ databases">
        <title>Genomic Encyclopedia of Archaeal and Bacterial Type Strains, Phase II (KMG-II): from individual species to whole genera.</title>
        <authorList>
            <person name="Goeker M."/>
        </authorList>
    </citation>
    <scope>NUCLEOTIDE SEQUENCE [LARGE SCALE GENOMIC DNA]</scope>
    <source>
        <strain evidence="2 3">DSM 27372</strain>
    </source>
</reference>
<feature type="domain" description="Sigma-54 factor interaction" evidence="1">
    <location>
        <begin position="169"/>
        <end position="227"/>
    </location>
</feature>
<organism evidence="2 3">
    <name type="scientific">Pedobacter nutrimenti</name>
    <dbReference type="NCBI Taxonomy" id="1241337"/>
    <lineage>
        <taxon>Bacteria</taxon>
        <taxon>Pseudomonadati</taxon>
        <taxon>Bacteroidota</taxon>
        <taxon>Sphingobacteriia</taxon>
        <taxon>Sphingobacteriales</taxon>
        <taxon>Sphingobacteriaceae</taxon>
        <taxon>Pedobacter</taxon>
    </lineage>
</organism>
<dbReference type="SUPFAM" id="SSF52540">
    <property type="entry name" value="P-loop containing nucleoside triphosphate hydrolases"/>
    <property type="match status" value="1"/>
</dbReference>
<name>A0A318UI56_9SPHI</name>